<gene>
    <name evidence="1" type="ordered locus">PCC8801_1875</name>
</gene>
<dbReference type="Proteomes" id="UP000008204">
    <property type="component" value="Chromosome"/>
</dbReference>
<dbReference type="STRING" id="41431.PCC8801_1875"/>
<dbReference type="EMBL" id="CP001287">
    <property type="protein sequence ID" value="ACK65917.1"/>
    <property type="molecule type" value="Genomic_DNA"/>
</dbReference>
<organism evidence="1 2">
    <name type="scientific">Rippkaea orientalis (strain PCC 8801 / RF-1)</name>
    <name type="common">Cyanothece sp. (strain PCC 8801)</name>
    <dbReference type="NCBI Taxonomy" id="41431"/>
    <lineage>
        <taxon>Bacteria</taxon>
        <taxon>Bacillati</taxon>
        <taxon>Cyanobacteriota</taxon>
        <taxon>Cyanophyceae</taxon>
        <taxon>Oscillatoriophycideae</taxon>
        <taxon>Chroococcales</taxon>
        <taxon>Aphanothecaceae</taxon>
        <taxon>Rippkaea</taxon>
        <taxon>Rippkaea orientalis</taxon>
    </lineage>
</organism>
<dbReference type="HOGENOM" id="CLU_175383_0_0_3"/>
<dbReference type="eggNOG" id="ENOG5032XEI">
    <property type="taxonomic scope" value="Bacteria"/>
</dbReference>
<evidence type="ECO:0000313" key="2">
    <source>
        <dbReference type="Proteomes" id="UP000008204"/>
    </source>
</evidence>
<dbReference type="AlphaFoldDB" id="B7JXV3"/>
<accession>B7JXV3</accession>
<sequence length="108" mass="12557">MIVTIRNQNENAMTSVDGVIFVAILKQDDTIIQHKSVNLRYADAQFAHLESGQYTVIAFHQSVNPPEAQQTVTLLEDELLEVRFIYSEPEKQLLRIRLNRFPFDFNTY</sequence>
<dbReference type="KEGG" id="cyp:PCC8801_1875"/>
<evidence type="ECO:0000313" key="1">
    <source>
        <dbReference type="EMBL" id="ACK65917.1"/>
    </source>
</evidence>
<keyword evidence="2" id="KW-1185">Reference proteome</keyword>
<dbReference type="OrthoDB" id="459424at2"/>
<protein>
    <submittedName>
        <fullName evidence="1">Uncharacterized protein</fullName>
    </submittedName>
</protein>
<proteinExistence type="predicted"/>
<dbReference type="RefSeq" id="WP_012595189.1">
    <property type="nucleotide sequence ID" value="NC_011726.1"/>
</dbReference>
<name>B7JXV3_RIPO1</name>
<reference evidence="2" key="1">
    <citation type="journal article" date="2011" name="MBio">
        <title>Novel metabolic attributes of the genus Cyanothece, comprising a group of unicellular nitrogen-fixing Cyanobacteria.</title>
        <authorList>
            <person name="Bandyopadhyay A."/>
            <person name="Elvitigala T."/>
            <person name="Welsh E."/>
            <person name="Stockel J."/>
            <person name="Liberton M."/>
            <person name="Min H."/>
            <person name="Sherman L.A."/>
            <person name="Pakrasi H.B."/>
        </authorList>
    </citation>
    <scope>NUCLEOTIDE SEQUENCE [LARGE SCALE GENOMIC DNA]</scope>
    <source>
        <strain evidence="2">PCC 8801</strain>
    </source>
</reference>